<accession>A0A1I4C2I2</accession>
<dbReference type="EMBL" id="FORT01000019">
    <property type="protein sequence ID" value="SFK75284.1"/>
    <property type="molecule type" value="Genomic_DNA"/>
</dbReference>
<evidence type="ECO:0000313" key="2">
    <source>
        <dbReference type="Proteomes" id="UP000198915"/>
    </source>
</evidence>
<name>A0A1I4C2I2_9BACL</name>
<dbReference type="STRING" id="1884381.SAMN05518846_11936"/>
<organism evidence="1 2">
    <name type="scientific">Brevibacillus centrosporus</name>
    <dbReference type="NCBI Taxonomy" id="54910"/>
    <lineage>
        <taxon>Bacteria</taxon>
        <taxon>Bacillati</taxon>
        <taxon>Bacillota</taxon>
        <taxon>Bacilli</taxon>
        <taxon>Bacillales</taxon>
        <taxon>Paenibacillaceae</taxon>
        <taxon>Brevibacillus</taxon>
    </lineage>
</organism>
<dbReference type="RefSeq" id="WP_092275175.1">
    <property type="nucleotide sequence ID" value="NZ_BJOE01000046.1"/>
</dbReference>
<protein>
    <submittedName>
        <fullName evidence="1">Uncharacterized protein</fullName>
    </submittedName>
</protein>
<reference evidence="2" key="1">
    <citation type="submission" date="2016-10" db="EMBL/GenBank/DDBJ databases">
        <authorList>
            <person name="Varghese N."/>
            <person name="Submissions S."/>
        </authorList>
    </citation>
    <scope>NUCLEOTIDE SEQUENCE [LARGE SCALE GENOMIC DNA]</scope>
    <source>
        <strain evidence="2">OK042</strain>
    </source>
</reference>
<dbReference type="AlphaFoldDB" id="A0A1I4C2I2"/>
<evidence type="ECO:0000313" key="1">
    <source>
        <dbReference type="EMBL" id="SFK75284.1"/>
    </source>
</evidence>
<keyword evidence="2" id="KW-1185">Reference proteome</keyword>
<dbReference type="Proteomes" id="UP000198915">
    <property type="component" value="Unassembled WGS sequence"/>
</dbReference>
<gene>
    <name evidence="1" type="ORF">SAMN05518846_11936</name>
</gene>
<sequence length="120" mass="12940">MPLVIASKSSGLISRLWDTEEAYADATGADGDIEIEREAIGGMGMTTDDDNELGNAYVILTPRDGYDKDSADGEITFEYAHTWGIDAPPISFSVSKGVVSIGSEIDLEESAWRKAGRDTY</sequence>
<proteinExistence type="predicted"/>